<gene>
    <name evidence="3" type="ORF">ACFPN2_30755</name>
</gene>
<dbReference type="Proteomes" id="UP001595904">
    <property type="component" value="Unassembled WGS sequence"/>
</dbReference>
<feature type="domain" description="Putative Flp pilus-assembly TadG-like N-terminal" evidence="2">
    <location>
        <begin position="12"/>
        <end position="58"/>
    </location>
</feature>
<keyword evidence="1" id="KW-0472">Membrane</keyword>
<dbReference type="EMBL" id="JBHSDU010000015">
    <property type="protein sequence ID" value="MFC4313497.1"/>
    <property type="molecule type" value="Genomic_DNA"/>
</dbReference>
<evidence type="ECO:0000313" key="4">
    <source>
        <dbReference type="Proteomes" id="UP001595904"/>
    </source>
</evidence>
<protein>
    <submittedName>
        <fullName evidence="3">Pilus assembly protein TadG-related protein</fullName>
    </submittedName>
</protein>
<dbReference type="Pfam" id="PF13400">
    <property type="entry name" value="Tad"/>
    <property type="match status" value="1"/>
</dbReference>
<feature type="transmembrane region" description="Helical" evidence="1">
    <location>
        <begin position="12"/>
        <end position="33"/>
    </location>
</feature>
<sequence>MQSIKSRTAQRGAVAVLIAIAMGALILTAGLALDMGHVFLNKTRLQNVVDAAALAAARTLDDTGNTALATAEAQQAFGNNAAATGNRELSTAYGGGAGSLQVTIEYSTTLPPFAAGAPSGPYVRVRATGFTMPAWLVRIGGIFQKTVAATAVAGPRTLNVGSTVCNVAPMMVCGNAAAPNMWGYTLNAPVVLKKSTPGGQSPVGPGNFQLIQLGGSGAAVVRENMAGSYDACITGGSTIQTQTGNEAGPVAQGLNTRFGQYNGPMHGTESTYPPDVIVDAQNPALRAVQSGQTYNVYQGNTQVTAANINQLLYDYQDYLHDLMNPASYDYQPINEGGTGAFERRVLAVPVGNCTGTTNGQGSVPLLGFACFFLLQPAEQQGNDSFVYGQFISDCSVNGTPGPSPVAGNGPHIIQLYDDPNSSDS</sequence>
<keyword evidence="1" id="KW-1133">Transmembrane helix</keyword>
<comment type="caution">
    <text evidence="3">The sequence shown here is derived from an EMBL/GenBank/DDBJ whole genome shotgun (WGS) entry which is preliminary data.</text>
</comment>
<accession>A0ABV8T2S4</accession>
<organism evidence="3 4">
    <name type="scientific">Steroidobacter flavus</name>
    <dbReference type="NCBI Taxonomy" id="1842136"/>
    <lineage>
        <taxon>Bacteria</taxon>
        <taxon>Pseudomonadati</taxon>
        <taxon>Pseudomonadota</taxon>
        <taxon>Gammaproteobacteria</taxon>
        <taxon>Steroidobacterales</taxon>
        <taxon>Steroidobacteraceae</taxon>
        <taxon>Steroidobacter</taxon>
    </lineage>
</organism>
<proteinExistence type="predicted"/>
<dbReference type="RefSeq" id="WP_380603871.1">
    <property type="nucleotide sequence ID" value="NZ_JBHSDU010000015.1"/>
</dbReference>
<evidence type="ECO:0000259" key="2">
    <source>
        <dbReference type="Pfam" id="PF13400"/>
    </source>
</evidence>
<name>A0ABV8T2S4_9GAMM</name>
<dbReference type="InterPro" id="IPR028087">
    <property type="entry name" value="Tad_N"/>
</dbReference>
<evidence type="ECO:0000313" key="3">
    <source>
        <dbReference type="EMBL" id="MFC4313497.1"/>
    </source>
</evidence>
<keyword evidence="4" id="KW-1185">Reference proteome</keyword>
<reference evidence="4" key="1">
    <citation type="journal article" date="2019" name="Int. J. Syst. Evol. Microbiol.">
        <title>The Global Catalogue of Microorganisms (GCM) 10K type strain sequencing project: providing services to taxonomists for standard genome sequencing and annotation.</title>
        <authorList>
            <consortium name="The Broad Institute Genomics Platform"/>
            <consortium name="The Broad Institute Genome Sequencing Center for Infectious Disease"/>
            <person name="Wu L."/>
            <person name="Ma J."/>
        </authorList>
    </citation>
    <scope>NUCLEOTIDE SEQUENCE [LARGE SCALE GENOMIC DNA]</scope>
    <source>
        <strain evidence="4">CGMCC 1.10759</strain>
    </source>
</reference>
<evidence type="ECO:0000256" key="1">
    <source>
        <dbReference type="SAM" id="Phobius"/>
    </source>
</evidence>
<keyword evidence="1" id="KW-0812">Transmembrane</keyword>